<comment type="caution">
    <text evidence="2">The sequence shown here is derived from an EMBL/GenBank/DDBJ whole genome shotgun (WGS) entry which is preliminary data.</text>
</comment>
<dbReference type="InterPro" id="IPR006553">
    <property type="entry name" value="Leu-rich_rpt_Cys-con_subtyp"/>
</dbReference>
<name>A0ABQ8LCD7_LABRO</name>
<dbReference type="SUPFAM" id="SSF52047">
    <property type="entry name" value="RNI-like"/>
    <property type="match status" value="2"/>
</dbReference>
<protein>
    <submittedName>
        <fullName evidence="2">Dynein regulatory complex subunit 6</fullName>
    </submittedName>
</protein>
<dbReference type="Gene3D" id="3.80.10.10">
    <property type="entry name" value="Ribonuclease Inhibitor"/>
    <property type="match status" value="3"/>
</dbReference>
<dbReference type="Pfam" id="PF25372">
    <property type="entry name" value="DUF7885"/>
    <property type="match status" value="2"/>
</dbReference>
<dbReference type="PANTHER" id="PTHR13318:SF275">
    <property type="entry name" value="F-BOX DOMAIN-CONTAINING PROTEIN"/>
    <property type="match status" value="1"/>
</dbReference>
<accession>A0ABQ8LCD7</accession>
<evidence type="ECO:0000313" key="3">
    <source>
        <dbReference type="Proteomes" id="UP000830375"/>
    </source>
</evidence>
<evidence type="ECO:0000313" key="2">
    <source>
        <dbReference type="EMBL" id="KAI2648378.1"/>
    </source>
</evidence>
<feature type="domain" description="F-box/LRR-repeat protein 15-like leucin rich repeat" evidence="1">
    <location>
        <begin position="210"/>
        <end position="351"/>
    </location>
</feature>
<dbReference type="InterPro" id="IPR057207">
    <property type="entry name" value="FBXL15_LRR"/>
</dbReference>
<keyword evidence="3" id="KW-1185">Reference proteome</keyword>
<dbReference type="SMART" id="SM00367">
    <property type="entry name" value="LRR_CC"/>
    <property type="match status" value="16"/>
</dbReference>
<organism evidence="2 3">
    <name type="scientific">Labeo rohita</name>
    <name type="common">Indian major carp</name>
    <name type="synonym">Cyprinus rohita</name>
    <dbReference type="NCBI Taxonomy" id="84645"/>
    <lineage>
        <taxon>Eukaryota</taxon>
        <taxon>Metazoa</taxon>
        <taxon>Chordata</taxon>
        <taxon>Craniata</taxon>
        <taxon>Vertebrata</taxon>
        <taxon>Euteleostomi</taxon>
        <taxon>Actinopterygii</taxon>
        <taxon>Neopterygii</taxon>
        <taxon>Teleostei</taxon>
        <taxon>Ostariophysi</taxon>
        <taxon>Cypriniformes</taxon>
        <taxon>Cyprinidae</taxon>
        <taxon>Labeoninae</taxon>
        <taxon>Labeonini</taxon>
        <taxon>Labeo</taxon>
    </lineage>
</organism>
<dbReference type="PANTHER" id="PTHR13318">
    <property type="entry name" value="PARTNER OF PAIRED, ISOFORM B-RELATED"/>
    <property type="match status" value="1"/>
</dbReference>
<gene>
    <name evidence="2" type="ORF">H4Q32_018465</name>
</gene>
<feature type="domain" description="F-box/LRR-repeat protein 15-like leucin rich repeat" evidence="1">
    <location>
        <begin position="464"/>
        <end position="623"/>
    </location>
</feature>
<sequence>MSVVSEFRHTFIDKDKQISSLAGGIVYDIFGNPEDSLCLSHLLEKAYSCYRTSLTKMCFRGWKSYISKKKMKAARLVERMEEAEMYHKQRRIKLAFIKWTAWVQFHKQRQNDALRKLQKVQDSVHCRNTITAWRRVVQDAKRAKEYFKRLERDIQENQNSEIPLGDGQDRLSLLPNKLSLKIDFSPEASWITDQTVERILRVHRVYVICVNLCGCTLVNAEIFKNLISVNAHILMQDENMKMILEGCRSLLHLNLAFTHITNATIRVLSRCCLMLRSLSLAYCTRFSDKGLQYLITGKGCHRLTYLDLSGCSQISMDGFTYVAKACSSLQQIVLDDLPTLTDTCVQVLVSRCRVLTVISILDSPYLSDVAFKTIADVISLTKIQIQGNNRMTDSSLKALCRSSLTLSEVQISDCPRMTDASLKSLGSLTKLCNLNISGCIKVTDMGIHYISEGPSSVQLRELDLSYCPKLTDLSLKRITQKCSSLTHLSVCFCENLTDNGFECLNSCTSLNSLDITGCKIHDKGLAALGTNHSLRKLTATECVFITDNGIKMFCRQCHHLELLDVCQCVCLTDRAIKALSFFCRTIATVRIAGCPKMTDTAVKYLTRIGHLLKELDVSGCPLLTDRTPSFLLCSCLQLRSISMLYCKNISKQAALKLQRRVQHWKHSNDDAPYSLD</sequence>
<proteinExistence type="predicted"/>
<dbReference type="Proteomes" id="UP000830375">
    <property type="component" value="Unassembled WGS sequence"/>
</dbReference>
<dbReference type="EMBL" id="JACTAM010000025">
    <property type="protein sequence ID" value="KAI2648378.1"/>
    <property type="molecule type" value="Genomic_DNA"/>
</dbReference>
<reference evidence="2 3" key="1">
    <citation type="submission" date="2022-01" db="EMBL/GenBank/DDBJ databases">
        <title>A high-quality chromosome-level genome assembly of rohu carp, Labeo rohita.</title>
        <authorList>
            <person name="Arick M.A. II"/>
            <person name="Hsu C.-Y."/>
            <person name="Magbanua Z."/>
            <person name="Pechanova O."/>
            <person name="Grover C."/>
            <person name="Miller E."/>
            <person name="Thrash A."/>
            <person name="Ezzel L."/>
            <person name="Alam S."/>
            <person name="Benzie J."/>
            <person name="Hamilton M."/>
            <person name="Karsi A."/>
            <person name="Lawrence M.L."/>
            <person name="Peterson D.G."/>
        </authorList>
    </citation>
    <scope>NUCLEOTIDE SEQUENCE [LARGE SCALE GENOMIC DNA]</scope>
    <source>
        <strain evidence="3">BAU-BD-2019</strain>
        <tissue evidence="2">Blood</tissue>
    </source>
</reference>
<dbReference type="InterPro" id="IPR032675">
    <property type="entry name" value="LRR_dom_sf"/>
</dbReference>
<evidence type="ECO:0000259" key="1">
    <source>
        <dbReference type="Pfam" id="PF25372"/>
    </source>
</evidence>